<evidence type="ECO:0008006" key="4">
    <source>
        <dbReference type="Google" id="ProtNLM"/>
    </source>
</evidence>
<protein>
    <recommendedName>
        <fullName evidence="4">Phage infection protein</fullName>
    </recommendedName>
</protein>
<keyword evidence="1" id="KW-0732">Signal</keyword>
<dbReference type="Proteomes" id="UP000006062">
    <property type="component" value="Chromosome"/>
</dbReference>
<dbReference type="HOGENOM" id="CLU_2048675_0_0_6"/>
<dbReference type="eggNOG" id="ENOG50342CP">
    <property type="taxonomic scope" value="Bacteria"/>
</dbReference>
<accession>I3YF89</accession>
<feature type="chain" id="PRO_5003683024" description="Phage infection protein" evidence="1">
    <location>
        <begin position="25"/>
        <end position="120"/>
    </location>
</feature>
<reference evidence="2 3" key="1">
    <citation type="submission" date="2012-06" db="EMBL/GenBank/DDBJ databases">
        <title>Complete sequence of Thiocystis violascens DSM 198.</title>
        <authorList>
            <consortium name="US DOE Joint Genome Institute"/>
            <person name="Lucas S."/>
            <person name="Han J."/>
            <person name="Lapidus A."/>
            <person name="Cheng J.-F."/>
            <person name="Goodwin L."/>
            <person name="Pitluck S."/>
            <person name="Peters L."/>
            <person name="Ovchinnikova G."/>
            <person name="Teshima H."/>
            <person name="Detter J.C."/>
            <person name="Han C."/>
            <person name="Tapia R."/>
            <person name="Land M."/>
            <person name="Hauser L."/>
            <person name="Kyrpides N."/>
            <person name="Ivanova N."/>
            <person name="Pagani I."/>
            <person name="Vogl K."/>
            <person name="Liu Z."/>
            <person name="Frigaard N.-U."/>
            <person name="Bryant D."/>
            <person name="Woyke T."/>
        </authorList>
    </citation>
    <scope>NUCLEOTIDE SEQUENCE [LARGE SCALE GENOMIC DNA]</scope>
    <source>
        <strain evidence="3">ATCC 17096 / DSM 198 / 6111</strain>
    </source>
</reference>
<sequence length="120" mass="12728">MTINRLFGGIAAVALLLSASAVSADNFNVYGNSAYNEVLRSQADVNHAAAGAIDRESRARSRLMNSNADLTDNRVRVMNRTEDTEVFGRNTSNVANGIGSIGDAAQSIGHGASALRWGFR</sequence>
<gene>
    <name evidence="2" type="ordered locus">Thivi_3815</name>
</gene>
<dbReference type="AlphaFoldDB" id="I3YF89"/>
<dbReference type="KEGG" id="tvi:Thivi_3815"/>
<name>I3YF89_THIV6</name>
<keyword evidence="3" id="KW-1185">Reference proteome</keyword>
<feature type="signal peptide" evidence="1">
    <location>
        <begin position="1"/>
        <end position="24"/>
    </location>
</feature>
<evidence type="ECO:0000256" key="1">
    <source>
        <dbReference type="SAM" id="SignalP"/>
    </source>
</evidence>
<dbReference type="OrthoDB" id="5771582at2"/>
<organism evidence="2 3">
    <name type="scientific">Thiocystis violascens (strain ATCC 17096 / DSM 198 / 6111)</name>
    <name type="common">Chromatium violascens</name>
    <dbReference type="NCBI Taxonomy" id="765911"/>
    <lineage>
        <taxon>Bacteria</taxon>
        <taxon>Pseudomonadati</taxon>
        <taxon>Pseudomonadota</taxon>
        <taxon>Gammaproteobacteria</taxon>
        <taxon>Chromatiales</taxon>
        <taxon>Chromatiaceae</taxon>
        <taxon>Thiocystis</taxon>
    </lineage>
</organism>
<evidence type="ECO:0000313" key="3">
    <source>
        <dbReference type="Proteomes" id="UP000006062"/>
    </source>
</evidence>
<dbReference type="EMBL" id="CP003154">
    <property type="protein sequence ID" value="AFL75657.1"/>
    <property type="molecule type" value="Genomic_DNA"/>
</dbReference>
<evidence type="ECO:0000313" key="2">
    <source>
        <dbReference type="EMBL" id="AFL75657.1"/>
    </source>
</evidence>
<proteinExistence type="predicted"/>
<dbReference type="RefSeq" id="WP_014780048.1">
    <property type="nucleotide sequence ID" value="NC_018012.1"/>
</dbReference>